<dbReference type="EMBL" id="JAMXIB010000001">
    <property type="protein sequence ID" value="MCO5723351.1"/>
    <property type="molecule type" value="Genomic_DNA"/>
</dbReference>
<evidence type="ECO:0000313" key="1">
    <source>
        <dbReference type="EMBL" id="MCO5723351.1"/>
    </source>
</evidence>
<dbReference type="RefSeq" id="WP_252739729.1">
    <property type="nucleotide sequence ID" value="NZ_JAMXIB010000001.1"/>
</dbReference>
<organism evidence="1 2">
    <name type="scientific">Robiginitalea marina</name>
    <dbReference type="NCBI Taxonomy" id="2954105"/>
    <lineage>
        <taxon>Bacteria</taxon>
        <taxon>Pseudomonadati</taxon>
        <taxon>Bacteroidota</taxon>
        <taxon>Flavobacteriia</taxon>
        <taxon>Flavobacteriales</taxon>
        <taxon>Flavobacteriaceae</taxon>
        <taxon>Robiginitalea</taxon>
    </lineage>
</organism>
<dbReference type="Proteomes" id="UP001206312">
    <property type="component" value="Unassembled WGS sequence"/>
</dbReference>
<keyword evidence="2" id="KW-1185">Reference proteome</keyword>
<protein>
    <submittedName>
        <fullName evidence="1">Uncharacterized protein</fullName>
    </submittedName>
</protein>
<dbReference type="PROSITE" id="PS51257">
    <property type="entry name" value="PROKAR_LIPOPROTEIN"/>
    <property type="match status" value="1"/>
</dbReference>
<accession>A0ABT1ATV1</accession>
<name>A0ABT1ATV1_9FLAO</name>
<proteinExistence type="predicted"/>
<sequence>MKKILFFLMLGGLVFTSCEQEDLSSQVELDGVAAKAKKSKENTKNNDQSVSSTSFDFENAPCDAVKEAELYAGQHTLVGKVTVDLIDGEYTITYTVNSGYCLTETHLSVVDSPENFPMSGNGNPPPGQFEYKGNHECTSSVTYTVPNTGAYIAAHAVVKCVEIVVPELPEVADFCIDAQGVNAGGTYFDVTVDGMALSGGYGAWCVDVDLGIGQECIEDALVYSSLDFPPALFENPQNMPAVNWLLNNQDEILGTTSAGVGGIYNFGDFQNAIWLLIDDEPTRSGLNLGDYDDTLGRAGEIRQMALEAIENGYTPGCGDFVGVILVPVDESSTPNKQAIIIPIPVECKERCSETAWARNSASRDCGNFPGNNWATYFMFDDSE</sequence>
<evidence type="ECO:0000313" key="2">
    <source>
        <dbReference type="Proteomes" id="UP001206312"/>
    </source>
</evidence>
<comment type="caution">
    <text evidence="1">The sequence shown here is derived from an EMBL/GenBank/DDBJ whole genome shotgun (WGS) entry which is preliminary data.</text>
</comment>
<reference evidence="1 2" key="1">
    <citation type="submission" date="2022-06" db="EMBL/GenBank/DDBJ databases">
        <authorList>
            <person name="Xuan X."/>
        </authorList>
    </citation>
    <scope>NUCLEOTIDE SEQUENCE [LARGE SCALE GENOMIC DNA]</scope>
    <source>
        <strain evidence="1 2">2V75</strain>
    </source>
</reference>
<gene>
    <name evidence="1" type="ORF">NG653_00685</name>
</gene>